<dbReference type="GeneID" id="14892635"/>
<organism evidence="1 2">
    <name type="scientific">Entamoeba invadens IP1</name>
    <dbReference type="NCBI Taxonomy" id="370355"/>
    <lineage>
        <taxon>Eukaryota</taxon>
        <taxon>Amoebozoa</taxon>
        <taxon>Evosea</taxon>
        <taxon>Archamoebae</taxon>
        <taxon>Mastigamoebida</taxon>
        <taxon>Entamoebidae</taxon>
        <taxon>Entamoeba</taxon>
    </lineage>
</organism>
<dbReference type="VEuPathDB" id="AmoebaDB:EIN_005290"/>
<sequence length="104" mass="11796">MRRLSAPQNEIETVSISDLERERKRAPETSVLVSHINHLDQQIEFSGNLEQPISILKIQIACICDNFQILYHGDHQVYGSPVNALQQSLVPFTLTIGELEDIQN</sequence>
<proteinExistence type="predicted"/>
<dbReference type="EMBL" id="KB206272">
    <property type="protein sequence ID" value="ELP93658.1"/>
    <property type="molecule type" value="Genomic_DNA"/>
</dbReference>
<dbReference type="KEGG" id="eiv:EIN_005290"/>
<evidence type="ECO:0000313" key="1">
    <source>
        <dbReference type="EMBL" id="ELP93658.1"/>
    </source>
</evidence>
<protein>
    <submittedName>
        <fullName evidence="1">Uncharacterized protein</fullName>
    </submittedName>
</protein>
<evidence type="ECO:0000313" key="2">
    <source>
        <dbReference type="Proteomes" id="UP000014680"/>
    </source>
</evidence>
<name>A0A0A1UCL5_ENTIV</name>
<dbReference type="AlphaFoldDB" id="A0A0A1UCL5"/>
<dbReference type="RefSeq" id="XP_004260429.1">
    <property type="nucleotide sequence ID" value="XM_004260381.1"/>
</dbReference>
<reference evidence="1 2" key="1">
    <citation type="submission" date="2012-10" db="EMBL/GenBank/DDBJ databases">
        <authorList>
            <person name="Zafar N."/>
            <person name="Inman J."/>
            <person name="Hall N."/>
            <person name="Lorenzi H."/>
            <person name="Caler E."/>
        </authorList>
    </citation>
    <scope>NUCLEOTIDE SEQUENCE [LARGE SCALE GENOMIC DNA]</scope>
    <source>
        <strain evidence="1 2">IP1</strain>
    </source>
</reference>
<dbReference type="Proteomes" id="UP000014680">
    <property type="component" value="Unassembled WGS sequence"/>
</dbReference>
<gene>
    <name evidence="1" type="ORF">EIN_005290</name>
</gene>
<accession>A0A0A1UCL5</accession>
<keyword evidence="2" id="KW-1185">Reference proteome</keyword>